<name>A0A392UQT9_9FABA</name>
<organism evidence="1 2">
    <name type="scientific">Trifolium medium</name>
    <dbReference type="NCBI Taxonomy" id="97028"/>
    <lineage>
        <taxon>Eukaryota</taxon>
        <taxon>Viridiplantae</taxon>
        <taxon>Streptophyta</taxon>
        <taxon>Embryophyta</taxon>
        <taxon>Tracheophyta</taxon>
        <taxon>Spermatophyta</taxon>
        <taxon>Magnoliopsida</taxon>
        <taxon>eudicotyledons</taxon>
        <taxon>Gunneridae</taxon>
        <taxon>Pentapetalae</taxon>
        <taxon>rosids</taxon>
        <taxon>fabids</taxon>
        <taxon>Fabales</taxon>
        <taxon>Fabaceae</taxon>
        <taxon>Papilionoideae</taxon>
        <taxon>50 kb inversion clade</taxon>
        <taxon>NPAAA clade</taxon>
        <taxon>Hologalegina</taxon>
        <taxon>IRL clade</taxon>
        <taxon>Trifolieae</taxon>
        <taxon>Trifolium</taxon>
    </lineage>
</organism>
<dbReference type="AlphaFoldDB" id="A0A392UQT9"/>
<keyword evidence="2" id="KW-1185">Reference proteome</keyword>
<protein>
    <submittedName>
        <fullName evidence="1">Uncharacterized protein</fullName>
    </submittedName>
</protein>
<dbReference type="Proteomes" id="UP000265520">
    <property type="component" value="Unassembled WGS sequence"/>
</dbReference>
<evidence type="ECO:0000313" key="1">
    <source>
        <dbReference type="EMBL" id="MCI78346.1"/>
    </source>
</evidence>
<feature type="non-terminal residue" evidence="1">
    <location>
        <position position="1"/>
    </location>
</feature>
<gene>
    <name evidence="1" type="ORF">A2U01_0099616</name>
</gene>
<reference evidence="1 2" key="1">
    <citation type="journal article" date="2018" name="Front. Plant Sci.">
        <title>Red Clover (Trifolium pratense) and Zigzag Clover (T. medium) - A Picture of Genomic Similarities and Differences.</title>
        <authorList>
            <person name="Dluhosova J."/>
            <person name="Istvanek J."/>
            <person name="Nedelnik J."/>
            <person name="Repkova J."/>
        </authorList>
    </citation>
    <scope>NUCLEOTIDE SEQUENCE [LARGE SCALE GENOMIC DNA]</scope>
    <source>
        <strain evidence="2">cv. 10/8</strain>
        <tissue evidence="1">Leaf</tissue>
    </source>
</reference>
<evidence type="ECO:0000313" key="2">
    <source>
        <dbReference type="Proteomes" id="UP000265520"/>
    </source>
</evidence>
<sequence>VAKKWEALSPADGAFLQVHRIVIK</sequence>
<proteinExistence type="predicted"/>
<comment type="caution">
    <text evidence="1">The sequence shown here is derived from an EMBL/GenBank/DDBJ whole genome shotgun (WGS) entry which is preliminary data.</text>
</comment>
<accession>A0A392UQT9</accession>
<dbReference type="EMBL" id="LXQA010948775">
    <property type="protein sequence ID" value="MCI78346.1"/>
    <property type="molecule type" value="Genomic_DNA"/>
</dbReference>